<gene>
    <name evidence="2" type="ORF">H4075_09730</name>
</gene>
<proteinExistence type="predicted"/>
<organism evidence="2 3">
    <name type="scientific">Lacibacter sediminis</name>
    <dbReference type="NCBI Taxonomy" id="2760713"/>
    <lineage>
        <taxon>Bacteria</taxon>
        <taxon>Pseudomonadati</taxon>
        <taxon>Bacteroidota</taxon>
        <taxon>Chitinophagia</taxon>
        <taxon>Chitinophagales</taxon>
        <taxon>Chitinophagaceae</taxon>
        <taxon>Lacibacter</taxon>
    </lineage>
</organism>
<keyword evidence="1" id="KW-0812">Transmembrane</keyword>
<evidence type="ECO:0000313" key="3">
    <source>
        <dbReference type="Proteomes" id="UP000515344"/>
    </source>
</evidence>
<keyword evidence="1" id="KW-1133">Transmembrane helix</keyword>
<keyword evidence="3" id="KW-1185">Reference proteome</keyword>
<dbReference type="AlphaFoldDB" id="A0A7G5XLS6"/>
<dbReference type="EMBL" id="CP060007">
    <property type="protein sequence ID" value="QNA46429.1"/>
    <property type="molecule type" value="Genomic_DNA"/>
</dbReference>
<keyword evidence="1" id="KW-0472">Membrane</keyword>
<evidence type="ECO:0000313" key="2">
    <source>
        <dbReference type="EMBL" id="QNA46429.1"/>
    </source>
</evidence>
<evidence type="ECO:0000256" key="1">
    <source>
        <dbReference type="SAM" id="Phobius"/>
    </source>
</evidence>
<dbReference type="KEGG" id="lacs:H4075_09730"/>
<name>A0A7G5XLS6_9BACT</name>
<reference evidence="3" key="1">
    <citation type="submission" date="2020-08" db="EMBL/GenBank/DDBJ databases">
        <title>Lacibacter sp. S13-6-6 genome sequencing.</title>
        <authorList>
            <person name="Jin L."/>
        </authorList>
    </citation>
    <scope>NUCLEOTIDE SEQUENCE [LARGE SCALE GENOMIC DNA]</scope>
    <source>
        <strain evidence="3">S13-6-6</strain>
    </source>
</reference>
<feature type="transmembrane region" description="Helical" evidence="1">
    <location>
        <begin position="93"/>
        <end position="116"/>
    </location>
</feature>
<feature type="transmembrane region" description="Helical" evidence="1">
    <location>
        <begin position="59"/>
        <end position="81"/>
    </location>
</feature>
<evidence type="ECO:0008006" key="4">
    <source>
        <dbReference type="Google" id="ProtNLM"/>
    </source>
</evidence>
<accession>A0A7G5XLS6</accession>
<feature type="transmembrane region" description="Helical" evidence="1">
    <location>
        <begin position="128"/>
        <end position="149"/>
    </location>
</feature>
<dbReference type="RefSeq" id="WP_182806317.1">
    <property type="nucleotide sequence ID" value="NZ_CP060007.1"/>
</dbReference>
<dbReference type="Proteomes" id="UP000515344">
    <property type="component" value="Chromosome"/>
</dbReference>
<feature type="transmembrane region" description="Helical" evidence="1">
    <location>
        <begin position="9"/>
        <end position="30"/>
    </location>
</feature>
<protein>
    <recommendedName>
        <fullName evidence="4">DUF1440 domain-containing protein</fullName>
    </recommendedName>
</protein>
<sequence>MRKLFTAKVLLAGIIVGTLDICAAMLQFFLKTGKDPFIVPKFVASGVFGSAAMKGGANMIAWGFLFHYFIAMSFTVFFFWLCSKRPSLLTNRLLTGIGYGIFTWAVMRFVVVPLSLTNKQPATLNGTLMAILILIVCIGIPLAYMVAAFRKQAE</sequence>